<keyword evidence="7 11" id="KW-0472">Membrane</keyword>
<feature type="transmembrane region" description="Helical" evidence="11">
    <location>
        <begin position="426"/>
        <end position="444"/>
    </location>
</feature>
<evidence type="ECO:0000256" key="4">
    <source>
        <dbReference type="ARBA" id="ARBA00022989"/>
    </source>
</evidence>
<feature type="compositionally biased region" description="Acidic residues" evidence="10">
    <location>
        <begin position="540"/>
        <end position="549"/>
    </location>
</feature>
<feature type="transmembrane region" description="Helical" evidence="11">
    <location>
        <begin position="196"/>
        <end position="218"/>
    </location>
</feature>
<keyword evidence="6 9" id="KW-0406">Ion transport</keyword>
<keyword evidence="9" id="KW-0050">Antiport</keyword>
<dbReference type="GO" id="GO:0005886">
    <property type="term" value="C:plasma membrane"/>
    <property type="evidence" value="ECO:0007669"/>
    <property type="project" value="TreeGrafter"/>
</dbReference>
<dbReference type="Pfam" id="PF00999">
    <property type="entry name" value="Na_H_Exchanger"/>
    <property type="match status" value="1"/>
</dbReference>
<keyword evidence="2 9" id="KW-0813">Transport</keyword>
<feature type="transmembrane region" description="Helical" evidence="11">
    <location>
        <begin position="69"/>
        <end position="86"/>
    </location>
</feature>
<gene>
    <name evidence="13" type="ORF">CYCCA115_LOCUS7779</name>
</gene>
<sequence length="555" mass="61566">MADEISVAPSATPTVYVNYTDGFVQAELAEEAHEFDAISALVLNITIIICLLLAYFVKRYQIYYLPESAGALLIGIIIGGIATLSTEKLTLFKFDPELFFFFLLPPIIFEAGYSLDRQGFFENIGAITLYAMFGTMISTFVVGIMCFYAAKLGMIQSIDKENPMEALLFGALISAVDPVATLSIMGNDDLNVDPLLYSLVFGESVLNDAIAISLFRTFAKYYKPDGPDWSESEIPGALLSFLVVTTLSIVVGVGLGLVASWIYKHTDLNFFPKLETSLLFCFCYLCYATAEAVELSGIMALFFQGVTLSHYNSYNLSETAHVASEEIFSTFATITETVVFIYMGMGVFTGRFSNWDVGFSVLSLIACLIGRFLNIVPLSFVANFWRKGRNRITGQMQVVLWFAGLRGAIAFALAENMPGNHKEVYSTATLSICIFTIVVCGGFTERMLTMFGMKEDQTPSLGMSPSSGDRVLTRITYEPHTPSRRESLVDRHRRRLHHGIKGIWQRVDENFLMVHFGGDADRPRSSPEPEYEMGSIQNDSSEDSSENGEESSFLR</sequence>
<reference evidence="13" key="1">
    <citation type="submission" date="2023-08" db="EMBL/GenBank/DDBJ databases">
        <authorList>
            <person name="Audoor S."/>
            <person name="Bilcke G."/>
        </authorList>
    </citation>
    <scope>NUCLEOTIDE SEQUENCE</scope>
</reference>
<evidence type="ECO:0000256" key="11">
    <source>
        <dbReference type="SAM" id="Phobius"/>
    </source>
</evidence>
<evidence type="ECO:0000256" key="7">
    <source>
        <dbReference type="ARBA" id="ARBA00023136"/>
    </source>
</evidence>
<feature type="region of interest" description="Disordered" evidence="10">
    <location>
        <begin position="518"/>
        <end position="555"/>
    </location>
</feature>
<dbReference type="GO" id="GO:0015385">
    <property type="term" value="F:sodium:proton antiporter activity"/>
    <property type="evidence" value="ECO:0007669"/>
    <property type="project" value="InterPro"/>
</dbReference>
<evidence type="ECO:0000256" key="9">
    <source>
        <dbReference type="RuleBase" id="RU003722"/>
    </source>
</evidence>
<feature type="transmembrane region" description="Helical" evidence="11">
    <location>
        <begin position="98"/>
        <end position="115"/>
    </location>
</feature>
<dbReference type="GO" id="GO:0051453">
    <property type="term" value="P:regulation of intracellular pH"/>
    <property type="evidence" value="ECO:0007669"/>
    <property type="project" value="TreeGrafter"/>
</dbReference>
<proteinExistence type="inferred from homology"/>
<evidence type="ECO:0000259" key="12">
    <source>
        <dbReference type="Pfam" id="PF00999"/>
    </source>
</evidence>
<keyword evidence="8 9" id="KW-0739">Sodium transport</keyword>
<dbReference type="PANTHER" id="PTHR10110:SF187">
    <property type="entry name" value="SODIUM_HYDROGEN EXCHANGER"/>
    <property type="match status" value="1"/>
</dbReference>
<comment type="subcellular location">
    <subcellularLocation>
        <location evidence="1">Membrane</location>
        <topology evidence="1">Multi-pass membrane protein</topology>
    </subcellularLocation>
</comment>
<keyword evidence="4 11" id="KW-1133">Transmembrane helix</keyword>
<keyword evidence="5" id="KW-0915">Sodium</keyword>
<dbReference type="InterPro" id="IPR018422">
    <property type="entry name" value="Cation/H_exchanger_CPA1"/>
</dbReference>
<dbReference type="GO" id="GO:0015386">
    <property type="term" value="F:potassium:proton antiporter activity"/>
    <property type="evidence" value="ECO:0007669"/>
    <property type="project" value="TreeGrafter"/>
</dbReference>
<feature type="transmembrane region" description="Helical" evidence="11">
    <location>
        <begin position="127"/>
        <end position="150"/>
    </location>
</feature>
<keyword evidence="14" id="KW-1185">Reference proteome</keyword>
<feature type="transmembrane region" description="Helical" evidence="11">
    <location>
        <begin position="166"/>
        <end position="184"/>
    </location>
</feature>
<feature type="transmembrane region" description="Helical" evidence="11">
    <location>
        <begin position="357"/>
        <end position="385"/>
    </location>
</feature>
<dbReference type="NCBIfam" id="TIGR00840">
    <property type="entry name" value="b_cpa1"/>
    <property type="match status" value="1"/>
</dbReference>
<accession>A0AAD2FLN7</accession>
<feature type="transmembrane region" description="Helical" evidence="11">
    <location>
        <begin position="238"/>
        <end position="263"/>
    </location>
</feature>
<protein>
    <recommendedName>
        <fullName evidence="9">Sodium/hydrogen exchanger</fullName>
    </recommendedName>
</protein>
<comment type="similarity">
    <text evidence="9">Belongs to the monovalent cation:proton antiporter 1 (CPA1) transporter (TC 2.A.36) family.</text>
</comment>
<evidence type="ECO:0000313" key="13">
    <source>
        <dbReference type="EMBL" id="CAJ1942102.1"/>
    </source>
</evidence>
<evidence type="ECO:0000256" key="8">
    <source>
        <dbReference type="ARBA" id="ARBA00023201"/>
    </source>
</evidence>
<dbReference type="PRINTS" id="PR01084">
    <property type="entry name" value="NAHEXCHNGR"/>
</dbReference>
<feature type="compositionally biased region" description="Basic and acidic residues" evidence="10">
    <location>
        <begin position="518"/>
        <end position="527"/>
    </location>
</feature>
<feature type="domain" description="Cation/H+ exchanger transmembrane" evidence="12">
    <location>
        <begin position="50"/>
        <end position="448"/>
    </location>
</feature>
<evidence type="ECO:0000256" key="5">
    <source>
        <dbReference type="ARBA" id="ARBA00023053"/>
    </source>
</evidence>
<evidence type="ECO:0000313" key="14">
    <source>
        <dbReference type="Proteomes" id="UP001295423"/>
    </source>
</evidence>
<evidence type="ECO:0000256" key="2">
    <source>
        <dbReference type="ARBA" id="ARBA00022448"/>
    </source>
</evidence>
<feature type="transmembrane region" description="Helical" evidence="11">
    <location>
        <begin position="37"/>
        <end position="57"/>
    </location>
</feature>
<dbReference type="EMBL" id="CAKOGP040001112">
    <property type="protein sequence ID" value="CAJ1942102.1"/>
    <property type="molecule type" value="Genomic_DNA"/>
</dbReference>
<name>A0AAD2FLN7_9STRA</name>
<dbReference type="Proteomes" id="UP001295423">
    <property type="component" value="Unassembled WGS sequence"/>
</dbReference>
<organism evidence="13 14">
    <name type="scientific">Cylindrotheca closterium</name>
    <dbReference type="NCBI Taxonomy" id="2856"/>
    <lineage>
        <taxon>Eukaryota</taxon>
        <taxon>Sar</taxon>
        <taxon>Stramenopiles</taxon>
        <taxon>Ochrophyta</taxon>
        <taxon>Bacillariophyta</taxon>
        <taxon>Bacillariophyceae</taxon>
        <taxon>Bacillariophycidae</taxon>
        <taxon>Bacillariales</taxon>
        <taxon>Bacillariaceae</taxon>
        <taxon>Cylindrotheca</taxon>
    </lineage>
</organism>
<feature type="transmembrane region" description="Helical" evidence="11">
    <location>
        <begin position="326"/>
        <end position="345"/>
    </location>
</feature>
<dbReference type="InterPro" id="IPR004709">
    <property type="entry name" value="NaH_exchanger"/>
</dbReference>
<dbReference type="GO" id="GO:0098719">
    <property type="term" value="P:sodium ion import across plasma membrane"/>
    <property type="evidence" value="ECO:0007669"/>
    <property type="project" value="TreeGrafter"/>
</dbReference>
<dbReference type="AlphaFoldDB" id="A0AAD2FLN7"/>
<dbReference type="PANTHER" id="PTHR10110">
    <property type="entry name" value="SODIUM/HYDROGEN EXCHANGER"/>
    <property type="match status" value="1"/>
</dbReference>
<evidence type="ECO:0000256" key="10">
    <source>
        <dbReference type="SAM" id="MobiDB-lite"/>
    </source>
</evidence>
<keyword evidence="3 9" id="KW-0812">Transmembrane</keyword>
<evidence type="ECO:0000256" key="1">
    <source>
        <dbReference type="ARBA" id="ARBA00004141"/>
    </source>
</evidence>
<comment type="caution">
    <text evidence="13">The sequence shown here is derived from an EMBL/GenBank/DDBJ whole genome shotgun (WGS) entry which is preliminary data.</text>
</comment>
<feature type="transmembrane region" description="Helical" evidence="11">
    <location>
        <begin position="397"/>
        <end position="414"/>
    </location>
</feature>
<dbReference type="Gene3D" id="6.10.140.1330">
    <property type="match status" value="1"/>
</dbReference>
<evidence type="ECO:0000256" key="3">
    <source>
        <dbReference type="ARBA" id="ARBA00022692"/>
    </source>
</evidence>
<evidence type="ECO:0000256" key="6">
    <source>
        <dbReference type="ARBA" id="ARBA00023065"/>
    </source>
</evidence>
<dbReference type="InterPro" id="IPR006153">
    <property type="entry name" value="Cation/H_exchanger_TM"/>
</dbReference>